<evidence type="ECO:0000256" key="9">
    <source>
        <dbReference type="ARBA" id="ARBA00023136"/>
    </source>
</evidence>
<dbReference type="eggNOG" id="KOG3627">
    <property type="taxonomic scope" value="Eukaryota"/>
</dbReference>
<dbReference type="SUPFAM" id="SSF57424">
    <property type="entry name" value="LDL receptor-like module"/>
    <property type="match status" value="2"/>
</dbReference>
<evidence type="ECO:0000256" key="5">
    <source>
        <dbReference type="ARBA" id="ARBA00022801"/>
    </source>
</evidence>
<dbReference type="GeneTree" id="ENSGT00940000160104"/>
<reference evidence="15" key="3">
    <citation type="submission" date="2025-09" db="UniProtKB">
        <authorList>
            <consortium name="Ensembl"/>
        </authorList>
    </citation>
    <scope>IDENTIFICATION</scope>
</reference>
<dbReference type="SUPFAM" id="SSF82671">
    <property type="entry name" value="SEA domain"/>
    <property type="match status" value="1"/>
</dbReference>
<evidence type="ECO:0000259" key="14">
    <source>
        <dbReference type="PROSITE" id="PS50240"/>
    </source>
</evidence>
<dbReference type="Gene3D" id="3.30.70.960">
    <property type="entry name" value="SEA domain"/>
    <property type="match status" value="1"/>
</dbReference>
<evidence type="ECO:0000256" key="8">
    <source>
        <dbReference type="ARBA" id="ARBA00022989"/>
    </source>
</evidence>
<protein>
    <submittedName>
        <fullName evidence="15">Transmembrane serine protease 6</fullName>
    </submittedName>
</protein>
<dbReference type="InterPro" id="IPR000082">
    <property type="entry name" value="SEA_dom"/>
</dbReference>
<dbReference type="InterPro" id="IPR001314">
    <property type="entry name" value="Peptidase_S1A"/>
</dbReference>
<dbReference type="FunFam" id="4.10.400.10:FF:000096">
    <property type="entry name" value="Transmembrane serine protease 6"/>
    <property type="match status" value="1"/>
</dbReference>
<feature type="disulfide bond" evidence="11">
    <location>
        <begin position="496"/>
        <end position="511"/>
    </location>
</feature>
<evidence type="ECO:0000256" key="4">
    <source>
        <dbReference type="ARBA" id="ARBA00022692"/>
    </source>
</evidence>
<dbReference type="GO" id="GO:0006879">
    <property type="term" value="P:intracellular iron ion homeostasis"/>
    <property type="evidence" value="ECO:0007669"/>
    <property type="project" value="Ensembl"/>
</dbReference>
<evidence type="ECO:0000256" key="3">
    <source>
        <dbReference type="ARBA" id="ARBA00022670"/>
    </source>
</evidence>
<dbReference type="Gene3D" id="4.10.400.10">
    <property type="entry name" value="Low-density Lipoprotein Receptor"/>
    <property type="match status" value="3"/>
</dbReference>
<dbReference type="InParanoid" id="G1KS78"/>
<dbReference type="Ensembl" id="ENSACAT00000016190.4">
    <property type="protein sequence ID" value="ENSACAP00000015872.3"/>
    <property type="gene ID" value="ENSACAG00000016119.4"/>
</dbReference>
<organism evidence="15 16">
    <name type="scientific">Anolis carolinensis</name>
    <name type="common">Green anole</name>
    <name type="synonym">American chameleon</name>
    <dbReference type="NCBI Taxonomy" id="28377"/>
    <lineage>
        <taxon>Eukaryota</taxon>
        <taxon>Metazoa</taxon>
        <taxon>Chordata</taxon>
        <taxon>Craniata</taxon>
        <taxon>Vertebrata</taxon>
        <taxon>Euteleostomi</taxon>
        <taxon>Lepidosauria</taxon>
        <taxon>Squamata</taxon>
        <taxon>Bifurcata</taxon>
        <taxon>Unidentata</taxon>
        <taxon>Episquamata</taxon>
        <taxon>Toxicofera</taxon>
        <taxon>Iguania</taxon>
        <taxon>Dactyloidae</taxon>
        <taxon>Anolis</taxon>
    </lineage>
</organism>
<dbReference type="STRING" id="28377.ENSACAP00000015872"/>
<dbReference type="Pfam" id="PF00089">
    <property type="entry name" value="Trypsin"/>
    <property type="match status" value="1"/>
</dbReference>
<dbReference type="MEROPS" id="S01.308"/>
<dbReference type="GO" id="GO:0005615">
    <property type="term" value="C:extracellular space"/>
    <property type="evidence" value="ECO:0007669"/>
    <property type="project" value="Ensembl"/>
</dbReference>
<comment type="subcellular location">
    <subcellularLocation>
        <location evidence="1">Membrane</location>
        <topology evidence="1">Single-pass type II membrane protein</topology>
    </subcellularLocation>
</comment>
<keyword evidence="8 12" id="KW-1133">Transmembrane helix</keyword>
<dbReference type="Gene3D" id="2.40.10.10">
    <property type="entry name" value="Trypsin-like serine proteases"/>
    <property type="match status" value="1"/>
</dbReference>
<comment type="caution">
    <text evidence="11">Lacks conserved residue(s) required for the propagation of feature annotation.</text>
</comment>
<proteinExistence type="inferred from homology"/>
<dbReference type="SMART" id="SM00192">
    <property type="entry name" value="LDLa"/>
    <property type="match status" value="3"/>
</dbReference>
<evidence type="ECO:0000259" key="13">
    <source>
        <dbReference type="PROSITE" id="PS50024"/>
    </source>
</evidence>
<dbReference type="Proteomes" id="UP000001646">
    <property type="component" value="Chromosome 5"/>
</dbReference>
<dbReference type="FunFam" id="2.40.10.10:FF:000003">
    <property type="entry name" value="Transmembrane serine protease 3"/>
    <property type="match status" value="1"/>
</dbReference>
<dbReference type="PROSITE" id="PS50024">
    <property type="entry name" value="SEA"/>
    <property type="match status" value="1"/>
</dbReference>
<dbReference type="InterPro" id="IPR009003">
    <property type="entry name" value="Peptidase_S1_PA"/>
</dbReference>
<keyword evidence="16" id="KW-1185">Reference proteome</keyword>
<dbReference type="GO" id="GO:0060586">
    <property type="term" value="P:multicellular organismal-level iron ion homeostasis"/>
    <property type="evidence" value="ECO:0007669"/>
    <property type="project" value="Ensembl"/>
</dbReference>
<dbReference type="HOGENOM" id="CLU_006842_19_3_1"/>
<name>G1KS78_ANOCA</name>
<dbReference type="FunFam" id="4.10.400.10:FF:000097">
    <property type="entry name" value="Transmembrane serine protease 6"/>
    <property type="match status" value="1"/>
</dbReference>
<dbReference type="PROSITE" id="PS01209">
    <property type="entry name" value="LDLRA_1"/>
    <property type="match status" value="1"/>
</dbReference>
<sequence>MEGEEQEKDAVGFPQENRKNHLRNCQRWLPLWIIFVLLGGAGAITWYFLDYRPRHLLESSPLHFYSGSLRILNRQYSLDHGWMESRTFWAETRKTQRMLKDLIHATDLSPYYNSSAVYAFGEGSLACFFWFALQVPTNQCDKMTAEKVKATLHAELLTTFNKTGHMSYQTEYQVDPKSLSVKIVLNSAPVFWSVSYPSQFCGRAFKLLFQHYLFLKIRFPLQFWILSLKFGLKSCTVVLTWKLGVAPTSLTSGSLHLQPSMTPKTSLLTSATVFKYFFLLSIQPIVVIKLKMKIKSQNVFRQNNENGNSQKHLHAHCILKYTSCKYTKDFLEAEVAIVRQSPSLRFLAVQDQRLCGLRTLQAYAERIPVVSSAGVTINFTSQITLTGPGVQAAYSLYNQSNPCPREFLCSVNGLCVPACDGIEDCPNGLDERNCVCPGKFQCQEDSTCIEFSKVCDKHLDCANGSDEEQCNEGVPCGLFTYQCADGSCVKKPNPQCDSVPDCKDRSDEMHCECGEQEVPTNRILGGTHSAEGEWPWQASLQVRGHHVCGGTLIADRWVIAAAHCFQEDSQASPTVWTIYLGKQFLNVSSPNEVSFKVSRILQHPYYEEDSHDYDVALLQLDHPVIYSAFIRPICLPAGSHLFEPGLLCWISGWGAVKEGGHTSKILQKADVQLVQQDICNEAYHYQVTPRMLCAGYQDGNKDSCQGDSGGPLACQEVSGKWFLAGVVSWGIGCGRPNHYGVYTRITSVMGWMKQAMLS</sequence>
<dbReference type="Pfam" id="PF01390">
    <property type="entry name" value="SEA"/>
    <property type="match status" value="1"/>
</dbReference>
<dbReference type="Bgee" id="ENSACAG00000016119">
    <property type="expression patterns" value="Expressed in liver"/>
</dbReference>
<feature type="disulfide bond" evidence="11">
    <location>
        <begin position="455"/>
        <end position="470"/>
    </location>
</feature>
<accession>G1KS78</accession>
<feature type="transmembrane region" description="Helical" evidence="12">
    <location>
        <begin position="28"/>
        <end position="49"/>
    </location>
</feature>
<dbReference type="PROSITE" id="PS50240">
    <property type="entry name" value="TRYPSIN_DOM"/>
    <property type="match status" value="1"/>
</dbReference>
<keyword evidence="4 12" id="KW-0812">Transmembrane</keyword>
<keyword evidence="7" id="KW-0735">Signal-anchor</keyword>
<feature type="domain" description="Peptidase S1" evidence="14">
    <location>
        <begin position="523"/>
        <end position="757"/>
    </location>
</feature>
<dbReference type="CDD" id="cd00190">
    <property type="entry name" value="Tryp_SPc"/>
    <property type="match status" value="1"/>
</dbReference>
<evidence type="ECO:0000256" key="1">
    <source>
        <dbReference type="ARBA" id="ARBA00004606"/>
    </source>
</evidence>
<dbReference type="InterPro" id="IPR036055">
    <property type="entry name" value="LDL_receptor-like_sf"/>
</dbReference>
<dbReference type="PROSITE" id="PS50068">
    <property type="entry name" value="LDLRA_2"/>
    <property type="match status" value="3"/>
</dbReference>
<evidence type="ECO:0000256" key="2">
    <source>
        <dbReference type="ARBA" id="ARBA00009228"/>
    </source>
</evidence>
<dbReference type="PRINTS" id="PR00722">
    <property type="entry name" value="CHYMOTRYPSIN"/>
</dbReference>
<keyword evidence="10 11" id="KW-1015">Disulfide bond</keyword>
<reference evidence="15 16" key="1">
    <citation type="submission" date="2009-12" db="EMBL/GenBank/DDBJ databases">
        <title>The Genome Sequence of Anolis carolinensis (Green Anole Lizard).</title>
        <authorList>
            <consortium name="The Genome Sequencing Platform"/>
            <person name="Di Palma F."/>
            <person name="Alfoldi J."/>
            <person name="Heiman D."/>
            <person name="Young S."/>
            <person name="Grabherr M."/>
            <person name="Johnson J."/>
            <person name="Lander E.S."/>
            <person name="Lindblad-Toh K."/>
        </authorList>
    </citation>
    <scope>NUCLEOTIDE SEQUENCE [LARGE SCALE GENOMIC DNA]</scope>
    <source>
        <strain evidence="15 16">JBL SC #1</strain>
    </source>
</reference>
<gene>
    <name evidence="15" type="primary">TMPRSS6</name>
</gene>
<evidence type="ECO:0000256" key="10">
    <source>
        <dbReference type="ARBA" id="ARBA00023157"/>
    </source>
</evidence>
<dbReference type="InterPro" id="IPR023415">
    <property type="entry name" value="LDLR_class-A_CS"/>
</dbReference>
<dbReference type="InterPro" id="IPR043504">
    <property type="entry name" value="Peptidase_S1_PA_chymotrypsin"/>
</dbReference>
<keyword evidence="6" id="KW-0720">Serine protease</keyword>
<dbReference type="PANTHER" id="PTHR24252">
    <property type="entry name" value="ACROSIN-RELATED"/>
    <property type="match status" value="1"/>
</dbReference>
<dbReference type="GO" id="GO:0033619">
    <property type="term" value="P:membrane protein proteolysis"/>
    <property type="evidence" value="ECO:0007669"/>
    <property type="project" value="Ensembl"/>
</dbReference>
<keyword evidence="5" id="KW-0378">Hydrolase</keyword>
<dbReference type="Pfam" id="PF00057">
    <property type="entry name" value="Ldl_recept_a"/>
    <property type="match status" value="2"/>
</dbReference>
<dbReference type="GO" id="GO:0000122">
    <property type="term" value="P:negative regulation of transcription by RNA polymerase II"/>
    <property type="evidence" value="ECO:0007669"/>
    <property type="project" value="Ensembl"/>
</dbReference>
<evidence type="ECO:0000256" key="11">
    <source>
        <dbReference type="PROSITE-ProRule" id="PRU00124"/>
    </source>
</evidence>
<feature type="disulfide bond" evidence="11">
    <location>
        <begin position="403"/>
        <end position="415"/>
    </location>
</feature>
<keyword evidence="3" id="KW-0645">Protease</keyword>
<dbReference type="GO" id="GO:0045944">
    <property type="term" value="P:positive regulation of transcription by RNA polymerase II"/>
    <property type="evidence" value="ECO:0007669"/>
    <property type="project" value="Ensembl"/>
</dbReference>
<dbReference type="InterPro" id="IPR001254">
    <property type="entry name" value="Trypsin_dom"/>
</dbReference>
<dbReference type="SMART" id="SM00020">
    <property type="entry name" value="Tryp_SPc"/>
    <property type="match status" value="1"/>
</dbReference>
<dbReference type="SUPFAM" id="SSF50494">
    <property type="entry name" value="Trypsin-like serine proteases"/>
    <property type="match status" value="1"/>
</dbReference>
<feature type="disulfide bond" evidence="11">
    <location>
        <begin position="476"/>
        <end position="488"/>
    </location>
</feature>
<feature type="disulfide bond" evidence="11">
    <location>
        <begin position="419"/>
        <end position="434"/>
    </location>
</feature>
<dbReference type="GO" id="GO:0030514">
    <property type="term" value="P:negative regulation of BMP signaling pathway"/>
    <property type="evidence" value="ECO:0007669"/>
    <property type="project" value="Ensembl"/>
</dbReference>
<comment type="similarity">
    <text evidence="2">Belongs to the peptidase S1 family. Snake venom subfamily.</text>
</comment>
<dbReference type="GO" id="GO:0030509">
    <property type="term" value="P:BMP signaling pathway"/>
    <property type="evidence" value="ECO:0007669"/>
    <property type="project" value="Ensembl"/>
</dbReference>
<evidence type="ECO:0000313" key="15">
    <source>
        <dbReference type="Ensembl" id="ENSACAP00000015872.3"/>
    </source>
</evidence>
<dbReference type="GO" id="GO:0008236">
    <property type="term" value="F:serine-type peptidase activity"/>
    <property type="evidence" value="ECO:0000318"/>
    <property type="project" value="GO_Central"/>
</dbReference>
<keyword evidence="9 12" id="KW-0472">Membrane</keyword>
<dbReference type="CDD" id="cd00112">
    <property type="entry name" value="LDLa"/>
    <property type="match status" value="3"/>
</dbReference>
<dbReference type="GO" id="GO:0004252">
    <property type="term" value="F:serine-type endopeptidase activity"/>
    <property type="evidence" value="ECO:0007669"/>
    <property type="project" value="InterPro"/>
</dbReference>
<dbReference type="InterPro" id="IPR036364">
    <property type="entry name" value="SEA_dom_sf"/>
</dbReference>
<dbReference type="AlphaFoldDB" id="G1KS78"/>
<feature type="domain" description="SEA" evidence="13">
    <location>
        <begin position="61"/>
        <end position="186"/>
    </location>
</feature>
<dbReference type="GO" id="GO:0035821">
    <property type="term" value="P:modulation of process of another organism"/>
    <property type="evidence" value="ECO:0007669"/>
    <property type="project" value="UniProtKB-ARBA"/>
</dbReference>
<dbReference type="InterPro" id="IPR002172">
    <property type="entry name" value="LDrepeatLR_classA_rpt"/>
</dbReference>
<dbReference type="PROSITE" id="PS00135">
    <property type="entry name" value="TRYPSIN_SER"/>
    <property type="match status" value="1"/>
</dbReference>
<evidence type="ECO:0000256" key="6">
    <source>
        <dbReference type="ARBA" id="ARBA00022825"/>
    </source>
</evidence>
<dbReference type="GO" id="GO:0097264">
    <property type="term" value="P:self proteolysis"/>
    <property type="evidence" value="ECO:0007669"/>
    <property type="project" value="Ensembl"/>
</dbReference>
<evidence type="ECO:0000313" key="16">
    <source>
        <dbReference type="Proteomes" id="UP000001646"/>
    </source>
</evidence>
<evidence type="ECO:0000256" key="7">
    <source>
        <dbReference type="ARBA" id="ARBA00022968"/>
    </source>
</evidence>
<dbReference type="GO" id="GO:0005886">
    <property type="term" value="C:plasma membrane"/>
    <property type="evidence" value="ECO:0000318"/>
    <property type="project" value="GO_Central"/>
</dbReference>
<reference evidence="15" key="2">
    <citation type="submission" date="2025-08" db="UniProtKB">
        <authorList>
            <consortium name="Ensembl"/>
        </authorList>
    </citation>
    <scope>IDENTIFICATION</scope>
</reference>
<evidence type="ECO:0000256" key="12">
    <source>
        <dbReference type="SAM" id="Phobius"/>
    </source>
</evidence>
<dbReference type="PANTHER" id="PTHR24252:SF20">
    <property type="entry name" value="LOW QUALITY PROTEIN: TRANSMEMBRANE PROTEASE SERINE 6"/>
    <property type="match status" value="1"/>
</dbReference>
<dbReference type="InterPro" id="IPR033116">
    <property type="entry name" value="TRYPSIN_SER"/>
</dbReference>
<dbReference type="FunFam" id="3.30.70.960:FF:000004">
    <property type="entry name" value="Transmembrane serine protease 6"/>
    <property type="match status" value="1"/>
</dbReference>